<proteinExistence type="inferred from homology"/>
<comment type="subcellular location">
    <subcellularLocation>
        <location evidence="1 5">Nucleus</location>
        <location evidence="1 5">Nucleolus</location>
    </subcellularLocation>
</comment>
<dbReference type="Gene3D" id="3.40.50.300">
    <property type="entry name" value="P-loop containing nucleotide triphosphate hydrolases"/>
    <property type="match status" value="1"/>
</dbReference>
<evidence type="ECO:0000256" key="3">
    <source>
        <dbReference type="ARBA" id="ARBA00023134"/>
    </source>
</evidence>
<evidence type="ECO:0000256" key="2">
    <source>
        <dbReference type="ARBA" id="ARBA00022741"/>
    </source>
</evidence>
<keyword evidence="2 5" id="KW-0547">Nucleotide-binding</keyword>
<organism evidence="8 9">
    <name type="scientific">Theileria parva</name>
    <name type="common">East coast fever infection agent</name>
    <dbReference type="NCBI Taxonomy" id="5875"/>
    <lineage>
        <taxon>Eukaryota</taxon>
        <taxon>Sar</taxon>
        <taxon>Alveolata</taxon>
        <taxon>Apicomplexa</taxon>
        <taxon>Aconoidasida</taxon>
        <taxon>Piroplasmida</taxon>
        <taxon>Theileriidae</taxon>
        <taxon>Theileria</taxon>
    </lineage>
</organism>
<feature type="domain" description="CP-type G" evidence="7">
    <location>
        <begin position="204"/>
        <end position="365"/>
    </location>
</feature>
<dbReference type="CDD" id="cd01858">
    <property type="entry name" value="NGP_1"/>
    <property type="match status" value="1"/>
</dbReference>
<dbReference type="Gene3D" id="1.10.1580.10">
    <property type="match status" value="1"/>
</dbReference>
<evidence type="ECO:0000259" key="7">
    <source>
        <dbReference type="PROSITE" id="PS51721"/>
    </source>
</evidence>
<sequence>MKSSKKNRRMKRSKAQPFPAFKSSTATTNPYRAPPKGLKEGQYRTKGTIKRLNMYKEKPNFSKMKAKTLDPARINPDRRWFGNTRVLTQEQMTNFRNELGSVKDDPRTHIIKRSKLPMSLLTDTNIKIDNSKILSIESLEDTFGRKSRRKRPKLQVSTIEELVTDVNSRVYDRDKDTSLSIIGDNLTDETPNVIFKKGTSKRIWGELYKVIDCSDVVVQVIDARDPMGTRCLRLENYMKKHKSSKVLILLMNKCDLVPSWVTAAWIKHLNREITTVAFHASVKNPFGKNTLIQLLKQYSQLFKDRKHFSVGFIGYPNVGKSSVINTLKGNRSCKTAPIPGETRVWQYVCLTKRIHLIDCPGVTPFEEGDDTDKVLKGAIRVERIPDPENYINKVIELVKKDGLVRRYGIKDFTEDNFLELVAAKFGKFKKGKVPDISIAARIDEILFLVLYDFQRGRLPFYCEPPKEESKIDPTEDLRKHLEEIENLCVQQTTEIEAEDVENICNLKESDEVIEYNKVEESDEDEEDENSDKSQVESYPHNTPTQIPNLDYNSFLT</sequence>
<dbReference type="InterPro" id="IPR027417">
    <property type="entry name" value="P-loop_NTPase"/>
</dbReference>
<dbReference type="PANTHER" id="PTHR11089">
    <property type="entry name" value="GTP-BINDING PROTEIN-RELATED"/>
    <property type="match status" value="1"/>
</dbReference>
<feature type="region of interest" description="Disordered" evidence="6">
    <location>
        <begin position="514"/>
        <end position="556"/>
    </location>
</feature>
<dbReference type="GO" id="GO:0005525">
    <property type="term" value="F:GTP binding"/>
    <property type="evidence" value="ECO:0007669"/>
    <property type="project" value="UniProtKB-KW"/>
</dbReference>
<gene>
    <name evidence="8" type="ordered locus">TP02_0708</name>
</gene>
<dbReference type="InterPro" id="IPR006073">
    <property type="entry name" value="GTP-bd"/>
</dbReference>
<dbReference type="FunCoup" id="Q4N4D1">
    <property type="interactions" value="138"/>
</dbReference>
<accession>Q4N4D1</accession>
<evidence type="ECO:0000256" key="1">
    <source>
        <dbReference type="ARBA" id="ARBA00004604"/>
    </source>
</evidence>
<feature type="compositionally biased region" description="Polar residues" evidence="6">
    <location>
        <begin position="535"/>
        <end position="556"/>
    </location>
</feature>
<dbReference type="EMBL" id="AAGK01000002">
    <property type="protein sequence ID" value="EAN32992.1"/>
    <property type="molecule type" value="Genomic_DNA"/>
</dbReference>
<dbReference type="PANTHER" id="PTHR11089:SF9">
    <property type="entry name" value="NUCLEOLAR GTP-BINDING PROTEIN 2"/>
    <property type="match status" value="1"/>
</dbReference>
<evidence type="ECO:0000313" key="8">
    <source>
        <dbReference type="EMBL" id="EAN32992.1"/>
    </source>
</evidence>
<dbReference type="PROSITE" id="PS51721">
    <property type="entry name" value="G_CP"/>
    <property type="match status" value="1"/>
</dbReference>
<dbReference type="InterPro" id="IPR050755">
    <property type="entry name" value="TRAFAC_YlqF/YawG_RiboMat"/>
</dbReference>
<dbReference type="eggNOG" id="KOG2423">
    <property type="taxonomic scope" value="Eukaryota"/>
</dbReference>
<dbReference type="Pfam" id="PF01926">
    <property type="entry name" value="MMR_HSR1"/>
    <property type="match status" value="1"/>
</dbReference>
<dbReference type="Pfam" id="PF08153">
    <property type="entry name" value="NGP1NT"/>
    <property type="match status" value="1"/>
</dbReference>
<dbReference type="SUPFAM" id="SSF52540">
    <property type="entry name" value="P-loop containing nucleoside triphosphate hydrolases"/>
    <property type="match status" value="1"/>
</dbReference>
<dbReference type="OMA" id="RTQGFNH"/>
<dbReference type="GO" id="GO:0005730">
    <property type="term" value="C:nucleolus"/>
    <property type="evidence" value="ECO:0007669"/>
    <property type="project" value="UniProtKB-SubCell"/>
</dbReference>
<dbReference type="InterPro" id="IPR023179">
    <property type="entry name" value="GTP-bd_ortho_bundle_sf"/>
</dbReference>
<feature type="compositionally biased region" description="Basic residues" evidence="6">
    <location>
        <begin position="1"/>
        <end position="14"/>
    </location>
</feature>
<evidence type="ECO:0000313" key="9">
    <source>
        <dbReference type="Proteomes" id="UP000001949"/>
    </source>
</evidence>
<dbReference type="AlphaFoldDB" id="Q4N4D1"/>
<name>Q4N4D1_THEPA</name>
<keyword evidence="3 5" id="KW-0342">GTP-binding</keyword>
<feature type="compositionally biased region" description="Acidic residues" evidence="6">
    <location>
        <begin position="520"/>
        <end position="529"/>
    </location>
</feature>
<dbReference type="InterPro" id="IPR030378">
    <property type="entry name" value="G_CP_dom"/>
</dbReference>
<feature type="region of interest" description="Disordered" evidence="6">
    <location>
        <begin position="1"/>
        <end position="41"/>
    </location>
</feature>
<protein>
    <recommendedName>
        <fullName evidence="5">Nucleolar GTP-binding protein 2</fullName>
    </recommendedName>
</protein>
<reference evidence="8 9" key="1">
    <citation type="journal article" date="2005" name="Science">
        <title>Genome sequence of Theileria parva, a bovine pathogen that transforms lymphocytes.</title>
        <authorList>
            <person name="Gardner M.J."/>
            <person name="Bishop R."/>
            <person name="Shah T."/>
            <person name="de Villiers E.P."/>
            <person name="Carlton J.M."/>
            <person name="Hall N."/>
            <person name="Ren Q."/>
            <person name="Paulsen I.T."/>
            <person name="Pain A."/>
            <person name="Berriman M."/>
            <person name="Wilson R.J.M."/>
            <person name="Sato S."/>
            <person name="Ralph S.A."/>
            <person name="Mann D.J."/>
            <person name="Xiong Z."/>
            <person name="Shallom S.J."/>
            <person name="Weidman J."/>
            <person name="Jiang L."/>
            <person name="Lynn J."/>
            <person name="Weaver B."/>
            <person name="Shoaibi A."/>
            <person name="Domingo A.R."/>
            <person name="Wasawo D."/>
            <person name="Crabtree J."/>
            <person name="Wortman J.R."/>
            <person name="Haas B."/>
            <person name="Angiuoli S.V."/>
            <person name="Creasy T.H."/>
            <person name="Lu C."/>
            <person name="Suh B."/>
            <person name="Silva J.C."/>
            <person name="Utterback T.R."/>
            <person name="Feldblyum T.V."/>
            <person name="Pertea M."/>
            <person name="Allen J."/>
            <person name="Nierman W.C."/>
            <person name="Taracha E.L.N."/>
            <person name="Salzberg S.L."/>
            <person name="White O.R."/>
            <person name="Fitzhugh H.A."/>
            <person name="Morzaria S."/>
            <person name="Venter J.C."/>
            <person name="Fraser C.M."/>
            <person name="Nene V."/>
        </authorList>
    </citation>
    <scope>NUCLEOTIDE SEQUENCE [LARGE SCALE GENOMIC DNA]</scope>
    <source>
        <strain evidence="8 9">Muguga</strain>
    </source>
</reference>
<evidence type="ECO:0000256" key="4">
    <source>
        <dbReference type="ARBA" id="ARBA00023242"/>
    </source>
</evidence>
<dbReference type="InterPro" id="IPR012971">
    <property type="entry name" value="NOG2_N_dom"/>
</dbReference>
<dbReference type="InterPro" id="IPR024929">
    <property type="entry name" value="GNL2_CP_dom"/>
</dbReference>
<keyword evidence="4 5" id="KW-0539">Nucleus</keyword>
<dbReference type="VEuPathDB" id="PiroplasmaDB:TpMuguga_02g00708"/>
<dbReference type="InParanoid" id="Q4N4D1"/>
<dbReference type="Proteomes" id="UP000001949">
    <property type="component" value="Unassembled WGS sequence"/>
</dbReference>
<evidence type="ECO:0000256" key="6">
    <source>
        <dbReference type="SAM" id="MobiDB-lite"/>
    </source>
</evidence>
<comment type="function">
    <text evidence="5">GTPase that associates with pre-60S ribosomal subunits in the nucleolus and is required for their nuclear export and maturation.</text>
</comment>
<keyword evidence="9" id="KW-1185">Reference proteome</keyword>
<comment type="similarity">
    <text evidence="5">Belongs to the TRAFAC class YlqF/YawG GTPase family. NOG2 subfamily.</text>
</comment>
<dbReference type="FunFam" id="3.40.50.300:FF:000559">
    <property type="entry name" value="Nuclear/nucleolar GTPase 2"/>
    <property type="match status" value="1"/>
</dbReference>
<comment type="caution">
    <text evidence="8">The sequence shown here is derived from an EMBL/GenBank/DDBJ whole genome shotgun (WGS) entry which is preliminary data.</text>
</comment>
<dbReference type="KEGG" id="tpv:TP02_0708"/>
<dbReference type="STRING" id="5875.Q4N4D1"/>
<evidence type="ECO:0000256" key="5">
    <source>
        <dbReference type="RuleBase" id="RU364023"/>
    </source>
</evidence>